<proteinExistence type="inferred from homology"/>
<keyword evidence="3 6" id="KW-0694">RNA-binding</keyword>
<comment type="caution">
    <text evidence="7">The sequence shown here is derived from an EMBL/GenBank/DDBJ whole genome shotgun (WGS) entry which is preliminary data.</text>
</comment>
<reference evidence="7 8" key="1">
    <citation type="journal article" date="2016" name="Nat. Commun.">
        <title>Thousands of microbial genomes shed light on interconnected biogeochemical processes in an aquifer system.</title>
        <authorList>
            <person name="Anantharaman K."/>
            <person name="Brown C.T."/>
            <person name="Hug L.A."/>
            <person name="Sharon I."/>
            <person name="Castelle C.J."/>
            <person name="Probst A.J."/>
            <person name="Thomas B.C."/>
            <person name="Singh A."/>
            <person name="Wilkins M.J."/>
            <person name="Karaoz U."/>
            <person name="Brodie E.L."/>
            <person name="Williams K.H."/>
            <person name="Hubbard S.S."/>
            <person name="Banfield J.F."/>
        </authorList>
    </citation>
    <scope>NUCLEOTIDE SEQUENCE [LARGE SCALE GENOMIC DNA]</scope>
</reference>
<dbReference type="PANTHER" id="PTHR10744:SF1">
    <property type="entry name" value="SMALL RIBOSOMAL SUBUNIT PROTEIN US17M"/>
    <property type="match status" value="1"/>
</dbReference>
<comment type="subunit">
    <text evidence="6">Part of the 30S ribosomal subunit.</text>
</comment>
<dbReference type="InterPro" id="IPR012340">
    <property type="entry name" value="NA-bd_OB-fold"/>
</dbReference>
<comment type="function">
    <text evidence="6">One of the primary rRNA binding proteins, it binds specifically to the 5'-end of 16S ribosomal RNA.</text>
</comment>
<dbReference type="AlphaFoldDB" id="A0A1G2HT21"/>
<dbReference type="Pfam" id="PF00366">
    <property type="entry name" value="Ribosomal_S17"/>
    <property type="match status" value="1"/>
</dbReference>
<dbReference type="GO" id="GO:0019843">
    <property type="term" value="F:rRNA binding"/>
    <property type="evidence" value="ECO:0007669"/>
    <property type="project" value="UniProtKB-UniRule"/>
</dbReference>
<dbReference type="InterPro" id="IPR019984">
    <property type="entry name" value="Ribosomal_uS17_bact/chlr"/>
</dbReference>
<dbReference type="NCBIfam" id="NF004123">
    <property type="entry name" value="PRK05610.1"/>
    <property type="match status" value="1"/>
</dbReference>
<dbReference type="Gene3D" id="2.40.50.140">
    <property type="entry name" value="Nucleic acid-binding proteins"/>
    <property type="match status" value="1"/>
</dbReference>
<protein>
    <recommendedName>
        <fullName evidence="6">Small ribosomal subunit protein uS17</fullName>
    </recommendedName>
</protein>
<dbReference type="GO" id="GO:0022627">
    <property type="term" value="C:cytosolic small ribosomal subunit"/>
    <property type="evidence" value="ECO:0007669"/>
    <property type="project" value="UniProtKB-UniRule"/>
</dbReference>
<evidence type="ECO:0000256" key="6">
    <source>
        <dbReference type="HAMAP-Rule" id="MF_01345"/>
    </source>
</evidence>
<dbReference type="SUPFAM" id="SSF50249">
    <property type="entry name" value="Nucleic acid-binding proteins"/>
    <property type="match status" value="1"/>
</dbReference>
<dbReference type="EMBL" id="MHOM01000001">
    <property type="protein sequence ID" value="OGZ65692.1"/>
    <property type="molecule type" value="Genomic_DNA"/>
</dbReference>
<dbReference type="InterPro" id="IPR000266">
    <property type="entry name" value="Ribosomal_uS17"/>
</dbReference>
<dbReference type="PRINTS" id="PR00973">
    <property type="entry name" value="RIBOSOMALS17"/>
</dbReference>
<name>A0A1G2HT21_9BACT</name>
<dbReference type="GO" id="GO:0006412">
    <property type="term" value="P:translation"/>
    <property type="evidence" value="ECO:0007669"/>
    <property type="project" value="UniProtKB-UniRule"/>
</dbReference>
<keyword evidence="2 6" id="KW-0699">rRNA-binding</keyword>
<keyword evidence="5 6" id="KW-0687">Ribonucleoprotein</keyword>
<comment type="similarity">
    <text evidence="1 6">Belongs to the universal ribosomal protein uS17 family.</text>
</comment>
<organism evidence="7 8">
    <name type="scientific">Candidatus Staskawiczbacteria bacterium RIFCSPHIGHO2_01_FULL_36_16</name>
    <dbReference type="NCBI Taxonomy" id="1802200"/>
    <lineage>
        <taxon>Bacteria</taxon>
        <taxon>Candidatus Staskawicziibacteriota</taxon>
    </lineage>
</organism>
<keyword evidence="4 6" id="KW-0689">Ribosomal protein</keyword>
<gene>
    <name evidence="6" type="primary">rpsQ</name>
    <name evidence="7" type="ORF">A2812_01025</name>
</gene>
<dbReference type="HAMAP" id="MF_01345_B">
    <property type="entry name" value="Ribosomal_uS17_B"/>
    <property type="match status" value="1"/>
</dbReference>
<sequence>MAKKKLQGIVVSDKMQKTIVVQIERIKEHPKYKRRYKIHKKYKAHDEGNEYHVGDKVVIEETNPISKDKRWKVVGKI</sequence>
<dbReference type="NCBIfam" id="TIGR03635">
    <property type="entry name" value="uS17_bact"/>
    <property type="match status" value="1"/>
</dbReference>
<evidence type="ECO:0000256" key="3">
    <source>
        <dbReference type="ARBA" id="ARBA00022884"/>
    </source>
</evidence>
<evidence type="ECO:0000256" key="1">
    <source>
        <dbReference type="ARBA" id="ARBA00010254"/>
    </source>
</evidence>
<evidence type="ECO:0000313" key="8">
    <source>
        <dbReference type="Proteomes" id="UP000177190"/>
    </source>
</evidence>
<dbReference type="GO" id="GO:0003735">
    <property type="term" value="F:structural constituent of ribosome"/>
    <property type="evidence" value="ECO:0007669"/>
    <property type="project" value="UniProtKB-UniRule"/>
</dbReference>
<dbReference type="Proteomes" id="UP000177190">
    <property type="component" value="Unassembled WGS sequence"/>
</dbReference>
<evidence type="ECO:0000256" key="4">
    <source>
        <dbReference type="ARBA" id="ARBA00022980"/>
    </source>
</evidence>
<accession>A0A1G2HT21</accession>
<evidence type="ECO:0000256" key="5">
    <source>
        <dbReference type="ARBA" id="ARBA00023274"/>
    </source>
</evidence>
<dbReference type="PANTHER" id="PTHR10744">
    <property type="entry name" value="40S RIBOSOMAL PROTEIN S11 FAMILY MEMBER"/>
    <property type="match status" value="1"/>
</dbReference>
<evidence type="ECO:0000256" key="2">
    <source>
        <dbReference type="ARBA" id="ARBA00022730"/>
    </source>
</evidence>
<dbReference type="CDD" id="cd00364">
    <property type="entry name" value="Ribosomal_uS17"/>
    <property type="match status" value="1"/>
</dbReference>
<evidence type="ECO:0000313" key="7">
    <source>
        <dbReference type="EMBL" id="OGZ65692.1"/>
    </source>
</evidence>
<dbReference type="STRING" id="1802200.A2812_01025"/>